<dbReference type="PANTHER" id="PTHR13696">
    <property type="entry name" value="P-LOOP CONTAINING NUCLEOSIDE TRIPHOSPHATE HYDROLASE"/>
    <property type="match status" value="1"/>
</dbReference>
<evidence type="ECO:0000313" key="2">
    <source>
        <dbReference type="EMBL" id="MFD1836575.1"/>
    </source>
</evidence>
<dbReference type="PANTHER" id="PTHR13696:SF96">
    <property type="entry name" value="COBQ_COBB_MIND_PARA NUCLEOTIDE BINDING DOMAIN-CONTAINING PROTEIN"/>
    <property type="match status" value="1"/>
</dbReference>
<dbReference type="InterPro" id="IPR002586">
    <property type="entry name" value="CobQ/CobB/MinD/ParA_Nub-bd_dom"/>
</dbReference>
<dbReference type="CDD" id="cd02042">
    <property type="entry name" value="ParAB_family"/>
    <property type="match status" value="1"/>
</dbReference>
<evidence type="ECO:0000313" key="3">
    <source>
        <dbReference type="Proteomes" id="UP001597280"/>
    </source>
</evidence>
<protein>
    <submittedName>
        <fullName evidence="2">AAA family ATPase</fullName>
    </submittedName>
</protein>
<dbReference type="SUPFAM" id="SSF52540">
    <property type="entry name" value="P-loop containing nucleoside triphosphate hydrolases"/>
    <property type="match status" value="1"/>
</dbReference>
<accession>A0ABW4Q3Q0</accession>
<dbReference type="Pfam" id="PF01656">
    <property type="entry name" value="CbiA"/>
    <property type="match status" value="1"/>
</dbReference>
<dbReference type="InterPro" id="IPR050678">
    <property type="entry name" value="DNA_Partitioning_ATPase"/>
</dbReference>
<proteinExistence type="predicted"/>
<comment type="caution">
    <text evidence="2">The sequence shown here is derived from an EMBL/GenBank/DDBJ whole genome shotgun (WGS) entry which is preliminary data.</text>
</comment>
<sequence>MRTVAVVNLKGGSSKTTTTAYLAHAFAASGSDVLVIDSDPQGSTVRWSDAAGWDIPTVALPVKNLHTRVQGIARPTTDVVVIDTPPLLENAGTVYSALRAADVVVVPCAPTSHEVEALPDVWAAIEEVQALRNVPTAAAVLFTRTIANASSTGIYREAIEEGGHRVLATTIPRREAYAQALGAPIRELGPYEAAASEVLALEVQA</sequence>
<feature type="domain" description="CobQ/CobB/MinD/ParA nucleotide binding" evidence="1">
    <location>
        <begin position="4"/>
        <end position="180"/>
    </location>
</feature>
<gene>
    <name evidence="2" type="ORF">ACFSDA_16045</name>
</gene>
<dbReference type="RefSeq" id="WP_343906173.1">
    <property type="nucleotide sequence ID" value="NZ_BAAAIS010000004.1"/>
</dbReference>
<keyword evidence="3" id="KW-1185">Reference proteome</keyword>
<name>A0ABW4Q3Q0_9MICO</name>
<dbReference type="EMBL" id="JBHUFL010000004">
    <property type="protein sequence ID" value="MFD1836575.1"/>
    <property type="molecule type" value="Genomic_DNA"/>
</dbReference>
<dbReference type="Gene3D" id="3.40.50.300">
    <property type="entry name" value="P-loop containing nucleotide triphosphate hydrolases"/>
    <property type="match status" value="1"/>
</dbReference>
<reference evidence="3" key="1">
    <citation type="journal article" date="2019" name="Int. J. Syst. Evol. Microbiol.">
        <title>The Global Catalogue of Microorganisms (GCM) 10K type strain sequencing project: providing services to taxonomists for standard genome sequencing and annotation.</title>
        <authorList>
            <consortium name="The Broad Institute Genomics Platform"/>
            <consortium name="The Broad Institute Genome Sequencing Center for Infectious Disease"/>
            <person name="Wu L."/>
            <person name="Ma J."/>
        </authorList>
    </citation>
    <scope>NUCLEOTIDE SEQUENCE [LARGE SCALE GENOMIC DNA]</scope>
    <source>
        <strain evidence="3">JCM 11650</strain>
    </source>
</reference>
<dbReference type="PIRSF" id="PIRSF009320">
    <property type="entry name" value="Nuc_binding_HP_1000"/>
    <property type="match status" value="1"/>
</dbReference>
<evidence type="ECO:0000259" key="1">
    <source>
        <dbReference type="Pfam" id="PF01656"/>
    </source>
</evidence>
<organism evidence="2 3">
    <name type="scientific">Brachybacterium rhamnosum</name>
    <dbReference type="NCBI Taxonomy" id="173361"/>
    <lineage>
        <taxon>Bacteria</taxon>
        <taxon>Bacillati</taxon>
        <taxon>Actinomycetota</taxon>
        <taxon>Actinomycetes</taxon>
        <taxon>Micrococcales</taxon>
        <taxon>Dermabacteraceae</taxon>
        <taxon>Brachybacterium</taxon>
    </lineage>
</organism>
<dbReference type="Proteomes" id="UP001597280">
    <property type="component" value="Unassembled WGS sequence"/>
</dbReference>
<dbReference type="InterPro" id="IPR027417">
    <property type="entry name" value="P-loop_NTPase"/>
</dbReference>